<proteinExistence type="predicted"/>
<dbReference type="Pfam" id="PF00932">
    <property type="entry name" value="LTD"/>
    <property type="match status" value="2"/>
</dbReference>
<name>A0ABU8DUJ2_9ACTN</name>
<feature type="region of interest" description="Disordered" evidence="1">
    <location>
        <begin position="556"/>
        <end position="618"/>
    </location>
</feature>
<comment type="caution">
    <text evidence="4">The sequence shown here is derived from an EMBL/GenBank/DDBJ whole genome shotgun (WGS) entry which is preliminary data.</text>
</comment>
<dbReference type="InterPro" id="IPR036415">
    <property type="entry name" value="Lamin_tail_dom_sf"/>
</dbReference>
<feature type="transmembrane region" description="Helical" evidence="2">
    <location>
        <begin position="626"/>
        <end position="646"/>
    </location>
</feature>
<sequence length="652" mass="66207">MTPPPPATNDLVINEVESNGDDTDWVELVNTGAAAVDISGYTFRDDDDARTPYTLPAGSVVEAGGFFVVDQAQGPRAGFDFGLGNADSARLFNTAGALVASYSWTQHALTSYGRCPDGTGELVTTTTTTKGEPNDCGSPVRINEVESSGGTPGDWVELTSIGAADVDASGYVLADADGNRTVVPAGTVVAPAGHVAVDLSGLGGDDAVTLLLPDGTTVVDTYAWTSHAPTTYGRCPDVTGEFETTTAPTKGAVNECAGIINPQPWPGGPDEVPLDDPDTFGGDLSGLDWEAPGTLWAVQNGDGLLYRIVPTAGGWAPDAEWTLGYPGGEPGVVDAEGVTVANGSSAGGVYVSSERNNAASSVSRPAVLRYVPTGTAGTLTATQEWNLAPDFPGLPANGGLEGITWIPDSHLTGRGFVDQRTGAPYDSARYPGHGDGLFFVGVEGTASVYAYALSTDGSYARVATIPTSFALVADVQFDPDLGALWVVCDEACGGRTALYDIGDDGAFAPVAVFDPPADADPGLANEGFAIAGGSTCADGFRATFYADDADTDGFSLRTGTFPCPEQPGTEHPGTEQPGTGQPGVQQPAPGAHPGAGPKPVVTTPTAGTPTTGSPRPAALAQTGAELGGWVALAAGLLVAGGATLLLGRRRHG</sequence>
<keyword evidence="2" id="KW-0812">Transmembrane</keyword>
<dbReference type="InterPro" id="IPR011041">
    <property type="entry name" value="Quinoprot_gluc/sorb_DH_b-prop"/>
</dbReference>
<evidence type="ECO:0000313" key="5">
    <source>
        <dbReference type="Proteomes" id="UP001361570"/>
    </source>
</evidence>
<dbReference type="Proteomes" id="UP001361570">
    <property type="component" value="Unassembled WGS sequence"/>
</dbReference>
<evidence type="ECO:0000313" key="4">
    <source>
        <dbReference type="EMBL" id="MEI4272526.1"/>
    </source>
</evidence>
<dbReference type="InterPro" id="IPR027372">
    <property type="entry name" value="Phytase-like_dom"/>
</dbReference>
<gene>
    <name evidence="4" type="ORF">TEK04_12415</name>
</gene>
<accession>A0ABU8DUJ2</accession>
<dbReference type="NCBIfam" id="TIGR01167">
    <property type="entry name" value="LPXTG_anchor"/>
    <property type="match status" value="1"/>
</dbReference>
<keyword evidence="2" id="KW-0472">Membrane</keyword>
<protein>
    <submittedName>
        <fullName evidence="4">Lamin tail domain-containing protein</fullName>
    </submittedName>
</protein>
<evidence type="ECO:0000259" key="3">
    <source>
        <dbReference type="PROSITE" id="PS51841"/>
    </source>
</evidence>
<reference evidence="4 5" key="1">
    <citation type="submission" date="2024-03" db="EMBL/GenBank/DDBJ databases">
        <title>Draft genome sequence of Klenkia sp. LSe6-5.</title>
        <authorList>
            <person name="Duangmal K."/>
            <person name="Chantavorakit T."/>
        </authorList>
    </citation>
    <scope>NUCLEOTIDE SEQUENCE [LARGE SCALE GENOMIC DNA]</scope>
    <source>
        <strain evidence="4 5">LSe6-5</strain>
    </source>
</reference>
<dbReference type="PROSITE" id="PS51841">
    <property type="entry name" value="LTD"/>
    <property type="match status" value="2"/>
</dbReference>
<dbReference type="SUPFAM" id="SSF74853">
    <property type="entry name" value="Lamin A/C globular tail domain"/>
    <property type="match status" value="2"/>
</dbReference>
<evidence type="ECO:0000256" key="2">
    <source>
        <dbReference type="SAM" id="Phobius"/>
    </source>
</evidence>
<dbReference type="RefSeq" id="WP_336404653.1">
    <property type="nucleotide sequence ID" value="NZ_JBAPLU010000011.1"/>
</dbReference>
<feature type="domain" description="LTD" evidence="3">
    <location>
        <begin position="1"/>
        <end position="130"/>
    </location>
</feature>
<feature type="compositionally biased region" description="Low complexity" evidence="1">
    <location>
        <begin position="574"/>
        <end position="618"/>
    </location>
</feature>
<dbReference type="SUPFAM" id="SSF50952">
    <property type="entry name" value="Soluble quinoprotein glucose dehydrogenase"/>
    <property type="match status" value="1"/>
</dbReference>
<keyword evidence="5" id="KW-1185">Reference proteome</keyword>
<dbReference type="Pfam" id="PF13449">
    <property type="entry name" value="Phytase-like"/>
    <property type="match status" value="1"/>
</dbReference>
<feature type="domain" description="LTD" evidence="3">
    <location>
        <begin position="132"/>
        <end position="226"/>
    </location>
</feature>
<dbReference type="InterPro" id="IPR001322">
    <property type="entry name" value="Lamin_tail_dom"/>
</dbReference>
<dbReference type="Gene3D" id="2.60.40.1260">
    <property type="entry name" value="Lamin Tail domain"/>
    <property type="match status" value="1"/>
</dbReference>
<dbReference type="EMBL" id="JBAPLU010000011">
    <property type="protein sequence ID" value="MEI4272526.1"/>
    <property type="molecule type" value="Genomic_DNA"/>
</dbReference>
<organism evidence="4 5">
    <name type="scientific">Klenkia sesuvii</name>
    <dbReference type="NCBI Taxonomy" id="3103137"/>
    <lineage>
        <taxon>Bacteria</taxon>
        <taxon>Bacillati</taxon>
        <taxon>Actinomycetota</taxon>
        <taxon>Actinomycetes</taxon>
        <taxon>Geodermatophilales</taxon>
        <taxon>Geodermatophilaceae</taxon>
        <taxon>Klenkia</taxon>
    </lineage>
</organism>
<evidence type="ECO:0000256" key="1">
    <source>
        <dbReference type="SAM" id="MobiDB-lite"/>
    </source>
</evidence>
<keyword evidence="2" id="KW-1133">Transmembrane helix</keyword>